<dbReference type="InterPro" id="IPR050483">
    <property type="entry name" value="CoA-transferase_III_domain"/>
</dbReference>
<reference evidence="2 3" key="1">
    <citation type="journal article" date="2021" name="Front. Microbiol.">
        <title>Comprehensive Comparative Genomics and Phenotyping of Methylobacterium Species.</title>
        <authorList>
            <person name="Alessa O."/>
            <person name="Ogura Y."/>
            <person name="Fujitani Y."/>
            <person name="Takami H."/>
            <person name="Hayashi T."/>
            <person name="Sahin N."/>
            <person name="Tani A."/>
        </authorList>
    </citation>
    <scope>NUCLEOTIDE SEQUENCE [LARGE SCALE GENOMIC DNA]</scope>
    <source>
        <strain evidence="2 3">DSM 23679</strain>
    </source>
</reference>
<dbReference type="SUPFAM" id="SSF89796">
    <property type="entry name" value="CoA-transferase family III (CaiB/BaiF)"/>
    <property type="match status" value="1"/>
</dbReference>
<dbReference type="Pfam" id="PF02515">
    <property type="entry name" value="CoA_transf_3"/>
    <property type="match status" value="1"/>
</dbReference>
<dbReference type="Proteomes" id="UP001055117">
    <property type="component" value="Unassembled WGS sequence"/>
</dbReference>
<keyword evidence="1" id="KW-0808">Transferase</keyword>
<dbReference type="RefSeq" id="WP_238271739.1">
    <property type="nucleotide sequence ID" value="NZ_BPQG01000020.1"/>
</dbReference>
<evidence type="ECO:0000256" key="1">
    <source>
        <dbReference type="ARBA" id="ARBA00022679"/>
    </source>
</evidence>
<sequence length="405" mass="43072">MPGPVQASANGPLDGIRVLELGQLIAAPFATKILGEFGAEVIKVEAPKDGDPLRRWRKMHEGTSLWWYLQSRNKKSIAINLKSPDGLDIVKDLVRSADVVVENFRPGGLEKLGLGWDVLSELNPKLVMVRITGYGQTGPYRDRPGFGAIGESMGGIRFTTGSPESPPARVGVSIGDTLASLHGVIGALMALLHVKTAGGQGQVIDVSLVESVFNVMESLVPEYDLLGEIRTRTGGALPGITPSNTYPTKDDGFVVVAGNSDPIFRRLMTAIGRPDLADDPALRNNDGRSKVAGMLDGVIADWTRERSVDEALAVLDAADVPAGRIYSVADIVADPHYAARDMILDAELPGGTKVKMPGIVPKLSGTPGAVRWQGPALGAHTDSVLADLGRDTETIERLRREGAVQ</sequence>
<keyword evidence="3" id="KW-1185">Reference proteome</keyword>
<accession>A0ABQ4QEM2</accession>
<name>A0ABQ4QEM2_9HYPH</name>
<proteinExistence type="predicted"/>
<comment type="caution">
    <text evidence="2">The sequence shown here is derived from an EMBL/GenBank/DDBJ whole genome shotgun (WGS) entry which is preliminary data.</text>
</comment>
<dbReference type="Gene3D" id="3.40.50.10540">
    <property type="entry name" value="Crotonobetainyl-coa:carnitine coa-transferase, domain 1"/>
    <property type="match status" value="1"/>
</dbReference>
<dbReference type="Gene3D" id="3.30.1540.10">
    <property type="entry name" value="formyl-coa transferase, domain 3"/>
    <property type="match status" value="1"/>
</dbReference>
<gene>
    <name evidence="2" type="primary">smtB</name>
    <name evidence="2" type="ORF">AFCDBAGC_1529</name>
</gene>
<dbReference type="PANTHER" id="PTHR48207:SF3">
    <property type="entry name" value="SUCCINATE--HYDROXYMETHYLGLUTARATE COA-TRANSFERASE"/>
    <property type="match status" value="1"/>
</dbReference>
<dbReference type="InterPro" id="IPR044855">
    <property type="entry name" value="CoA-Trfase_III_dom3_sf"/>
</dbReference>
<dbReference type="PANTHER" id="PTHR48207">
    <property type="entry name" value="SUCCINATE--HYDROXYMETHYLGLUTARATE COA-TRANSFERASE"/>
    <property type="match status" value="1"/>
</dbReference>
<protein>
    <submittedName>
        <fullName evidence="2">Succinyl-CoA--L-malate CoA-transferase beta subunit</fullName>
    </submittedName>
</protein>
<evidence type="ECO:0000313" key="3">
    <source>
        <dbReference type="Proteomes" id="UP001055117"/>
    </source>
</evidence>
<dbReference type="InterPro" id="IPR023606">
    <property type="entry name" value="CoA-Trfase_III_dom_1_sf"/>
</dbReference>
<dbReference type="InterPro" id="IPR003673">
    <property type="entry name" value="CoA-Trfase_fam_III"/>
</dbReference>
<organism evidence="2 3">
    <name type="scientific">Methylobacterium cerastii</name>
    <dbReference type="NCBI Taxonomy" id="932741"/>
    <lineage>
        <taxon>Bacteria</taxon>
        <taxon>Pseudomonadati</taxon>
        <taxon>Pseudomonadota</taxon>
        <taxon>Alphaproteobacteria</taxon>
        <taxon>Hyphomicrobiales</taxon>
        <taxon>Methylobacteriaceae</taxon>
        <taxon>Methylobacterium</taxon>
    </lineage>
</organism>
<evidence type="ECO:0000313" key="2">
    <source>
        <dbReference type="EMBL" id="GJD43677.1"/>
    </source>
</evidence>
<dbReference type="EMBL" id="BPQG01000020">
    <property type="protein sequence ID" value="GJD43677.1"/>
    <property type="molecule type" value="Genomic_DNA"/>
</dbReference>